<keyword evidence="2" id="KW-1185">Reference proteome</keyword>
<dbReference type="Proteomes" id="UP001177003">
    <property type="component" value="Chromosome 2"/>
</dbReference>
<proteinExistence type="predicted"/>
<evidence type="ECO:0000313" key="1">
    <source>
        <dbReference type="EMBL" id="CAI9272733.1"/>
    </source>
</evidence>
<protein>
    <submittedName>
        <fullName evidence="1">Uncharacterized protein</fullName>
    </submittedName>
</protein>
<gene>
    <name evidence="1" type="ORF">LSALG_LOCUS12929</name>
</gene>
<name>A0AA35YF18_LACSI</name>
<dbReference type="AlphaFoldDB" id="A0AA35YF18"/>
<dbReference type="EMBL" id="OX465078">
    <property type="protein sequence ID" value="CAI9272733.1"/>
    <property type="molecule type" value="Genomic_DNA"/>
</dbReference>
<accession>A0AA35YF18</accession>
<organism evidence="1 2">
    <name type="scientific">Lactuca saligna</name>
    <name type="common">Willowleaf lettuce</name>
    <dbReference type="NCBI Taxonomy" id="75948"/>
    <lineage>
        <taxon>Eukaryota</taxon>
        <taxon>Viridiplantae</taxon>
        <taxon>Streptophyta</taxon>
        <taxon>Embryophyta</taxon>
        <taxon>Tracheophyta</taxon>
        <taxon>Spermatophyta</taxon>
        <taxon>Magnoliopsida</taxon>
        <taxon>eudicotyledons</taxon>
        <taxon>Gunneridae</taxon>
        <taxon>Pentapetalae</taxon>
        <taxon>asterids</taxon>
        <taxon>campanulids</taxon>
        <taxon>Asterales</taxon>
        <taxon>Asteraceae</taxon>
        <taxon>Cichorioideae</taxon>
        <taxon>Cichorieae</taxon>
        <taxon>Lactucinae</taxon>
        <taxon>Lactuca</taxon>
    </lineage>
</organism>
<reference evidence="1" key="1">
    <citation type="submission" date="2023-04" db="EMBL/GenBank/DDBJ databases">
        <authorList>
            <person name="Vijverberg K."/>
            <person name="Xiong W."/>
            <person name="Schranz E."/>
        </authorList>
    </citation>
    <scope>NUCLEOTIDE SEQUENCE</scope>
</reference>
<sequence length="176" mass="20555">MDTRWVTAARRSNQLIFSIFVKNMHEYSYSTVFVITDDIPYEYWSFFVTQLTVMLSKQFSIPQALIWRAADYLVLSARLEPYLTQVLSHDNDLGLFTLQGWHQIFSTQEVDPSANCFHYTGSVARLYGEQPDLWRKLGANNMRKIRVVVLRSDQVLRIHDDDIIPPLRQVESKPVP</sequence>
<evidence type="ECO:0000313" key="2">
    <source>
        <dbReference type="Proteomes" id="UP001177003"/>
    </source>
</evidence>